<dbReference type="Proteomes" id="UP000594454">
    <property type="component" value="Chromosome 1"/>
</dbReference>
<name>A0A7R8UC12_HERIL</name>
<reference evidence="2 3" key="1">
    <citation type="submission" date="2020-11" db="EMBL/GenBank/DDBJ databases">
        <authorList>
            <person name="Wallbank WR R."/>
            <person name="Pardo Diaz C."/>
            <person name="Kozak K."/>
            <person name="Martin S."/>
            <person name="Jiggins C."/>
            <person name="Moest M."/>
            <person name="Warren A I."/>
            <person name="Generalovic N T."/>
            <person name="Byers J.R.P. K."/>
            <person name="Montejo-Kovacevich G."/>
            <person name="Yen C E."/>
        </authorList>
    </citation>
    <scope>NUCLEOTIDE SEQUENCE [LARGE SCALE GENOMIC DNA]</scope>
</reference>
<evidence type="ECO:0000313" key="3">
    <source>
        <dbReference type="Proteomes" id="UP000594454"/>
    </source>
</evidence>
<gene>
    <name evidence="2" type="ORF">HERILL_LOCUS522</name>
</gene>
<dbReference type="AlphaFoldDB" id="A0A7R8UC12"/>
<keyword evidence="3" id="KW-1185">Reference proteome</keyword>
<proteinExistence type="predicted"/>
<evidence type="ECO:0000313" key="2">
    <source>
        <dbReference type="EMBL" id="CAD7077149.1"/>
    </source>
</evidence>
<feature type="region of interest" description="Disordered" evidence="1">
    <location>
        <begin position="1"/>
        <end position="62"/>
    </location>
</feature>
<protein>
    <submittedName>
        <fullName evidence="2">Uncharacterized protein</fullName>
    </submittedName>
</protein>
<evidence type="ECO:0000256" key="1">
    <source>
        <dbReference type="SAM" id="MobiDB-lite"/>
    </source>
</evidence>
<dbReference type="EMBL" id="LR899009">
    <property type="protein sequence ID" value="CAD7077149.1"/>
    <property type="molecule type" value="Genomic_DNA"/>
</dbReference>
<accession>A0A7R8UC12</accession>
<dbReference type="OrthoDB" id="10571601at2759"/>
<sequence length="148" mass="16058">MSNSFKGALPKDKNNARSPAVNLSRRASLDDSRTAPGTADISDEGRSSTSSMLGDETSAMRRDVDEVRTAMFTDDVSSGYELAPKPKMPCIPMFTENASIRTVRSLLLDDHNGAEIVYKGREIEDSSISVLFVGSSSRIDLHSCKPVN</sequence>
<organism evidence="2 3">
    <name type="scientific">Hermetia illucens</name>
    <name type="common">Black soldier fly</name>
    <dbReference type="NCBI Taxonomy" id="343691"/>
    <lineage>
        <taxon>Eukaryota</taxon>
        <taxon>Metazoa</taxon>
        <taxon>Ecdysozoa</taxon>
        <taxon>Arthropoda</taxon>
        <taxon>Hexapoda</taxon>
        <taxon>Insecta</taxon>
        <taxon>Pterygota</taxon>
        <taxon>Neoptera</taxon>
        <taxon>Endopterygota</taxon>
        <taxon>Diptera</taxon>
        <taxon>Brachycera</taxon>
        <taxon>Stratiomyomorpha</taxon>
        <taxon>Stratiomyidae</taxon>
        <taxon>Hermetiinae</taxon>
        <taxon>Hermetia</taxon>
    </lineage>
</organism>
<dbReference type="InParanoid" id="A0A7R8UC12"/>